<name>A0A8T9CD56_9HELO</name>
<accession>A0A8T9CD56</accession>
<dbReference type="PROSITE" id="PS51229">
    <property type="entry name" value="DCUN1"/>
    <property type="match status" value="1"/>
</dbReference>
<evidence type="ECO:0000256" key="1">
    <source>
        <dbReference type="RuleBase" id="RU410713"/>
    </source>
</evidence>
<dbReference type="GO" id="GO:0097602">
    <property type="term" value="F:cullin family protein binding"/>
    <property type="evidence" value="ECO:0007669"/>
    <property type="project" value="TreeGrafter"/>
</dbReference>
<dbReference type="Pfam" id="PF03556">
    <property type="entry name" value="Cullin_binding"/>
    <property type="match status" value="1"/>
</dbReference>
<evidence type="ECO:0000259" key="2">
    <source>
        <dbReference type="PROSITE" id="PS51229"/>
    </source>
</evidence>
<proteinExistence type="predicted"/>
<protein>
    <recommendedName>
        <fullName evidence="1">Defective in cullin neddylation protein</fullName>
    </recommendedName>
</protein>
<comment type="function">
    <text evidence="1">Neddylation of cullins play an essential role in the regulation of SCF-type complexes activity.</text>
</comment>
<dbReference type="InterPro" id="IPR042460">
    <property type="entry name" value="DCN1-like_PONY"/>
</dbReference>
<dbReference type="PANTHER" id="PTHR12281">
    <property type="entry name" value="RP42 RELATED"/>
    <property type="match status" value="1"/>
</dbReference>
<dbReference type="GO" id="GO:0000151">
    <property type="term" value="C:ubiquitin ligase complex"/>
    <property type="evidence" value="ECO:0007669"/>
    <property type="project" value="TreeGrafter"/>
</dbReference>
<gene>
    <name evidence="3" type="primary">DCN1</name>
    <name evidence="3" type="ORF">LSUE1_G002417</name>
</gene>
<feature type="domain" description="DCUN1" evidence="2">
    <location>
        <begin position="26"/>
        <end position="227"/>
    </location>
</feature>
<dbReference type="GO" id="GO:0045116">
    <property type="term" value="P:protein neddylation"/>
    <property type="evidence" value="ECO:0007669"/>
    <property type="project" value="TreeGrafter"/>
</dbReference>
<dbReference type="InterPro" id="IPR005176">
    <property type="entry name" value="PONY_dom"/>
</dbReference>
<keyword evidence="4" id="KW-1185">Reference proteome</keyword>
<dbReference type="Gene3D" id="1.10.238.10">
    <property type="entry name" value="EF-hand"/>
    <property type="match status" value="1"/>
</dbReference>
<organism evidence="3 4">
    <name type="scientific">Lachnellula suecica</name>
    <dbReference type="NCBI Taxonomy" id="602035"/>
    <lineage>
        <taxon>Eukaryota</taxon>
        <taxon>Fungi</taxon>
        <taxon>Dikarya</taxon>
        <taxon>Ascomycota</taxon>
        <taxon>Pezizomycotina</taxon>
        <taxon>Leotiomycetes</taxon>
        <taxon>Helotiales</taxon>
        <taxon>Lachnaceae</taxon>
        <taxon>Lachnellula</taxon>
    </lineage>
</organism>
<dbReference type="PANTHER" id="PTHR12281:SF31">
    <property type="entry name" value="DCN1-LIKE PROTEIN 3"/>
    <property type="match status" value="1"/>
</dbReference>
<sequence length="240" mass="27180">MLLLRWGLMRLEIHFYGGGGFAPDAGVKISLDKLFENYRDIKNDGPDNISVDGTMAYFAALGVDLQDASMCVPMEIVQAPTVGEMSRKGFVDGWTAIGAETIAKQKLYVAQQVKKLSTDMDLFKRVYRHVFITAKEPSQKAISLENAITYWELLFAPPGKPWATGSTNWLELWVEFLNANWTKSVNKDMWNQTFDFSQKVMQDETLSFWSEDSAWPSVIDDFVAYAKQKRGDVAESMETD</sequence>
<dbReference type="AlphaFoldDB" id="A0A8T9CD56"/>
<dbReference type="InterPro" id="IPR014764">
    <property type="entry name" value="DCN-prot"/>
</dbReference>
<dbReference type="Gene3D" id="1.10.238.200">
    <property type="entry name" value="Cullin, PONY binding domain"/>
    <property type="match status" value="1"/>
</dbReference>
<dbReference type="OrthoDB" id="27198at2759"/>
<evidence type="ECO:0000313" key="3">
    <source>
        <dbReference type="EMBL" id="TVY83471.1"/>
    </source>
</evidence>
<dbReference type="EMBL" id="QGMK01000189">
    <property type="protein sequence ID" value="TVY83471.1"/>
    <property type="molecule type" value="Genomic_DNA"/>
</dbReference>
<dbReference type="Proteomes" id="UP000469558">
    <property type="component" value="Unassembled WGS sequence"/>
</dbReference>
<comment type="caution">
    <text evidence="3">The sequence shown here is derived from an EMBL/GenBank/DDBJ whole genome shotgun (WGS) entry which is preliminary data.</text>
</comment>
<dbReference type="GO" id="GO:0032182">
    <property type="term" value="F:ubiquitin-like protein binding"/>
    <property type="evidence" value="ECO:0007669"/>
    <property type="project" value="TreeGrafter"/>
</dbReference>
<dbReference type="GO" id="GO:0031624">
    <property type="term" value="F:ubiquitin conjugating enzyme binding"/>
    <property type="evidence" value="ECO:0007669"/>
    <property type="project" value="TreeGrafter"/>
</dbReference>
<reference evidence="3 4" key="1">
    <citation type="submission" date="2018-05" db="EMBL/GenBank/DDBJ databases">
        <title>Genome sequencing and assembly of the regulated plant pathogen Lachnellula willkommii and related sister species for the development of diagnostic species identification markers.</title>
        <authorList>
            <person name="Giroux E."/>
            <person name="Bilodeau G."/>
        </authorList>
    </citation>
    <scope>NUCLEOTIDE SEQUENCE [LARGE SCALE GENOMIC DNA]</scope>
    <source>
        <strain evidence="3 4">CBS 268.59</strain>
    </source>
</reference>
<evidence type="ECO:0000313" key="4">
    <source>
        <dbReference type="Proteomes" id="UP000469558"/>
    </source>
</evidence>